<gene>
    <name evidence="2" type="ORF">AA0114_g2149</name>
</gene>
<organism evidence="2 3">
    <name type="scientific">Alternaria tenuissima</name>
    <dbReference type="NCBI Taxonomy" id="119927"/>
    <lineage>
        <taxon>Eukaryota</taxon>
        <taxon>Fungi</taxon>
        <taxon>Dikarya</taxon>
        <taxon>Ascomycota</taxon>
        <taxon>Pezizomycotina</taxon>
        <taxon>Dothideomycetes</taxon>
        <taxon>Pleosporomycetidae</taxon>
        <taxon>Pleosporales</taxon>
        <taxon>Pleosporineae</taxon>
        <taxon>Pleosporaceae</taxon>
        <taxon>Alternaria</taxon>
        <taxon>Alternaria sect. Alternaria</taxon>
        <taxon>Alternaria alternata complex</taxon>
    </lineage>
</organism>
<evidence type="ECO:0000313" key="2">
    <source>
        <dbReference type="EMBL" id="RYN58000.1"/>
    </source>
</evidence>
<dbReference type="Proteomes" id="UP000292402">
    <property type="component" value="Unassembled WGS sequence"/>
</dbReference>
<feature type="region of interest" description="Disordered" evidence="1">
    <location>
        <begin position="1"/>
        <end position="31"/>
    </location>
</feature>
<dbReference type="EMBL" id="PDXA01000005">
    <property type="protein sequence ID" value="RYN58000.1"/>
    <property type="molecule type" value="Genomic_DNA"/>
</dbReference>
<dbReference type="AlphaFoldDB" id="A0A4Q4MRM5"/>
<feature type="region of interest" description="Disordered" evidence="1">
    <location>
        <begin position="47"/>
        <end position="80"/>
    </location>
</feature>
<reference evidence="3" key="1">
    <citation type="journal article" date="2019" name="bioRxiv">
        <title>Genomics, evolutionary history and diagnostics of the Alternaria alternata species group including apple and Asian pear pathotypes.</title>
        <authorList>
            <person name="Armitage A.D."/>
            <person name="Cockerton H.M."/>
            <person name="Sreenivasaprasad S."/>
            <person name="Woodhall J.W."/>
            <person name="Lane C.R."/>
            <person name="Harrison R.J."/>
            <person name="Clarkson J.P."/>
        </authorList>
    </citation>
    <scope>NUCLEOTIDE SEQUENCE [LARGE SCALE GENOMIC DNA]</scope>
    <source>
        <strain evidence="3">FERA 1082</strain>
    </source>
</reference>
<evidence type="ECO:0000313" key="3">
    <source>
        <dbReference type="Proteomes" id="UP000292402"/>
    </source>
</evidence>
<protein>
    <submittedName>
        <fullName evidence="2">Uncharacterized protein</fullName>
    </submittedName>
</protein>
<comment type="caution">
    <text evidence="2">The sequence shown here is derived from an EMBL/GenBank/DDBJ whole genome shotgun (WGS) entry which is preliminary data.</text>
</comment>
<accession>A0A4Q4MRM5</accession>
<name>A0A4Q4MRM5_9PLEO</name>
<evidence type="ECO:0000256" key="1">
    <source>
        <dbReference type="SAM" id="MobiDB-lite"/>
    </source>
</evidence>
<sequence>MPHNVPRGDPLENYGRENRAAPKPGQPQVHDFARTVYDDELTALRPEILSSPEVVPQHIDPTRLTPPELGGSGSGNSADLGQKTLLTEEKDQCPFGDTRWPPPNVSISKPLHLLSVKGEKPIYYHLVYENSSPQADFWKGPLKAQATATYAEKGLALSISKEGKSKKEMKAAKQKALEEEAPKAKMEILQARNTKMLKELSSGPRGTIWQLDEGHLHIWRCIEVVQKVTEAVSLSADRREIFSMFGVGLKSINGDMLLISQKAKVPT</sequence>
<proteinExistence type="predicted"/>